<dbReference type="AlphaFoldDB" id="T1H186"/>
<keyword evidence="2" id="KW-1185">Reference proteome</keyword>
<dbReference type="Proteomes" id="UP000015102">
    <property type="component" value="Unassembled WGS sequence"/>
</dbReference>
<name>T1H186_MEGSC</name>
<reference evidence="1" key="2">
    <citation type="submission" date="2015-06" db="UniProtKB">
        <authorList>
            <consortium name="EnsemblMetazoa"/>
        </authorList>
    </citation>
    <scope>IDENTIFICATION</scope>
</reference>
<evidence type="ECO:0000313" key="1">
    <source>
        <dbReference type="EnsemblMetazoa" id="MESCA009940-PA"/>
    </source>
</evidence>
<accession>T1H186</accession>
<sequence length="73" mass="8529">MVMKFANTKMGIIIYNKSGHFLRQISGYRNSERIFLQVPRIVGKSVSNQPTNNRDKLLWLKTLPLISITFFKE</sequence>
<evidence type="ECO:0000313" key="2">
    <source>
        <dbReference type="Proteomes" id="UP000015102"/>
    </source>
</evidence>
<dbReference type="EMBL" id="CAQQ02385597">
    <property type="status" value="NOT_ANNOTATED_CDS"/>
    <property type="molecule type" value="Genomic_DNA"/>
</dbReference>
<dbReference type="EnsemblMetazoa" id="MESCA009940-RA">
    <property type="protein sequence ID" value="MESCA009940-PA"/>
    <property type="gene ID" value="MESCA009940"/>
</dbReference>
<reference evidence="2" key="1">
    <citation type="submission" date="2013-02" db="EMBL/GenBank/DDBJ databases">
        <authorList>
            <person name="Hughes D."/>
        </authorList>
    </citation>
    <scope>NUCLEOTIDE SEQUENCE</scope>
    <source>
        <strain>Durham</strain>
        <strain evidence="2">NC isolate 2 -- Noor lab</strain>
    </source>
</reference>
<organism evidence="1 2">
    <name type="scientific">Megaselia scalaris</name>
    <name type="common">Humpbacked fly</name>
    <name type="synonym">Phora scalaris</name>
    <dbReference type="NCBI Taxonomy" id="36166"/>
    <lineage>
        <taxon>Eukaryota</taxon>
        <taxon>Metazoa</taxon>
        <taxon>Ecdysozoa</taxon>
        <taxon>Arthropoda</taxon>
        <taxon>Hexapoda</taxon>
        <taxon>Insecta</taxon>
        <taxon>Pterygota</taxon>
        <taxon>Neoptera</taxon>
        <taxon>Endopterygota</taxon>
        <taxon>Diptera</taxon>
        <taxon>Brachycera</taxon>
        <taxon>Muscomorpha</taxon>
        <taxon>Platypezoidea</taxon>
        <taxon>Phoridae</taxon>
        <taxon>Megaseliini</taxon>
        <taxon>Megaselia</taxon>
    </lineage>
</organism>
<dbReference type="HOGENOM" id="CLU_2707598_0_0_1"/>
<protein>
    <submittedName>
        <fullName evidence="1">Uncharacterized protein</fullName>
    </submittedName>
</protein>
<dbReference type="EMBL" id="CAQQ02385598">
    <property type="status" value="NOT_ANNOTATED_CDS"/>
    <property type="molecule type" value="Genomic_DNA"/>
</dbReference>
<proteinExistence type="predicted"/>